<dbReference type="RefSeq" id="WP_153735062.1">
    <property type="nucleotide sequence ID" value="NZ_WJNG01000002.1"/>
</dbReference>
<organism evidence="2 3">
    <name type="scientific">Aquibacillus halophilus</name>
    <dbReference type="NCBI Taxonomy" id="930132"/>
    <lineage>
        <taxon>Bacteria</taxon>
        <taxon>Bacillati</taxon>
        <taxon>Bacillota</taxon>
        <taxon>Bacilli</taxon>
        <taxon>Bacillales</taxon>
        <taxon>Bacillaceae</taxon>
        <taxon>Aquibacillus</taxon>
    </lineage>
</organism>
<evidence type="ECO:0000313" key="3">
    <source>
        <dbReference type="Proteomes" id="UP000799092"/>
    </source>
</evidence>
<sequence length="97" mass="11114">MPIQNNHEIQQLVEVSEKLEHAARHAQNNADPQELQHLQTQLREVQNKIQDARGKAINGSGTSTEPLFEAQLRVEQSQEQMERVLNNLNIQQDNVQP</sequence>
<evidence type="ECO:0008006" key="4">
    <source>
        <dbReference type="Google" id="ProtNLM"/>
    </source>
</evidence>
<evidence type="ECO:0000313" key="2">
    <source>
        <dbReference type="EMBL" id="MRH41398.1"/>
    </source>
</evidence>
<feature type="coiled-coil region" evidence="1">
    <location>
        <begin position="9"/>
        <end position="94"/>
    </location>
</feature>
<name>A0A6A8D726_9BACI</name>
<dbReference type="OrthoDB" id="2972073at2"/>
<dbReference type="AlphaFoldDB" id="A0A6A8D726"/>
<reference evidence="2" key="1">
    <citation type="submission" date="2019-11" db="EMBL/GenBank/DDBJ databases">
        <authorList>
            <person name="Li J."/>
        </authorList>
    </citation>
    <scope>NUCLEOTIDE SEQUENCE</scope>
    <source>
        <strain evidence="2">B6B</strain>
    </source>
</reference>
<comment type="caution">
    <text evidence="2">The sequence shown here is derived from an EMBL/GenBank/DDBJ whole genome shotgun (WGS) entry which is preliminary data.</text>
</comment>
<evidence type="ECO:0000256" key="1">
    <source>
        <dbReference type="SAM" id="Coils"/>
    </source>
</evidence>
<accession>A0A6A8D726</accession>
<gene>
    <name evidence="2" type="ORF">GH741_01765</name>
</gene>
<dbReference type="Proteomes" id="UP000799092">
    <property type="component" value="Unassembled WGS sequence"/>
</dbReference>
<keyword evidence="1" id="KW-0175">Coiled coil</keyword>
<dbReference type="EMBL" id="WJNG01000002">
    <property type="protein sequence ID" value="MRH41398.1"/>
    <property type="molecule type" value="Genomic_DNA"/>
</dbReference>
<protein>
    <recommendedName>
        <fullName evidence="4">DUF2524 family protein</fullName>
    </recommendedName>
</protein>
<proteinExistence type="predicted"/>
<keyword evidence="3" id="KW-1185">Reference proteome</keyword>